<reference evidence="1 2" key="1">
    <citation type="submission" date="2015-01" db="EMBL/GenBank/DDBJ databases">
        <title>Ahrensia donghaiensis sp. nov., a novel dimethylsulphoniopropionate-cleavage bacterium isolated from seawater and emended descriptions of the genus Ahrensia and Ahrensia kielensis.</title>
        <authorList>
            <person name="Liu J."/>
        </authorList>
    </citation>
    <scope>NUCLEOTIDE SEQUENCE [LARGE SCALE GENOMIC DNA]</scope>
    <source>
        <strain evidence="1 2">LZD062</strain>
    </source>
</reference>
<organism evidence="1 2">
    <name type="scientific">Ahrensia marina</name>
    <dbReference type="NCBI Taxonomy" id="1514904"/>
    <lineage>
        <taxon>Bacteria</taxon>
        <taxon>Pseudomonadati</taxon>
        <taxon>Pseudomonadota</taxon>
        <taxon>Alphaproteobacteria</taxon>
        <taxon>Hyphomicrobiales</taxon>
        <taxon>Ahrensiaceae</taxon>
        <taxon>Ahrensia</taxon>
    </lineage>
</organism>
<protein>
    <recommendedName>
        <fullName evidence="3">DUF262 domain-containing protein</fullName>
    </recommendedName>
</protein>
<proteinExistence type="predicted"/>
<evidence type="ECO:0008006" key="3">
    <source>
        <dbReference type="Google" id="ProtNLM"/>
    </source>
</evidence>
<dbReference type="OrthoDB" id="5077820at2"/>
<dbReference type="Proteomes" id="UP000038011">
    <property type="component" value="Unassembled WGS sequence"/>
</dbReference>
<dbReference type="AlphaFoldDB" id="A0A0M9GP22"/>
<keyword evidence="2" id="KW-1185">Reference proteome</keyword>
<dbReference type="RefSeq" id="WP_053998185.1">
    <property type="nucleotide sequence ID" value="NZ_JXMU01000005.1"/>
</dbReference>
<sequence length="413" mass="46702">MEFISQLIDKKIMGVNIAAVLSIEEYIKFAPNILDKNDYQRRKVKSGGKTYDLLRDDLVEGCVIPPIILAVTNAYGADLDLLVKDAIREKEEFKRWAEIYAFIERAATDGELLILDGLQRTLTIAGILLRGEGGFSEDQKNDLKASLIRTEIYVGLSKPGILYRMLTLNTGQTPMSFRHQLEILYNDYIDNAQLPDNIQVVREADEQRARGAATFKYSDVVDMFYAYSTGSPMPYTKQALVGELKELKFLESFEYKPKNDDMQQLLVAFNSLSKAVEELDDNWAFDTEIDEDSPGNDIVRPFATNVASLFSRTQVMTGFGAECQRLVDQDMYGDLDAIKAQASKIKFSGEPSQALDQLVGILDRISKNAKRIGDAQRAYFQFAFRALLNPNSEAYLDLSKCWLSAEETYQMMF</sequence>
<comment type="caution">
    <text evidence="1">The sequence shown here is derived from an EMBL/GenBank/DDBJ whole genome shotgun (WGS) entry which is preliminary data.</text>
</comment>
<gene>
    <name evidence="1" type="ORF">SU32_04655</name>
</gene>
<accession>A0A0M9GP22</accession>
<dbReference type="EMBL" id="JXMU01000005">
    <property type="protein sequence ID" value="KPB02059.1"/>
    <property type="molecule type" value="Genomic_DNA"/>
</dbReference>
<evidence type="ECO:0000313" key="1">
    <source>
        <dbReference type="EMBL" id="KPB02059.1"/>
    </source>
</evidence>
<evidence type="ECO:0000313" key="2">
    <source>
        <dbReference type="Proteomes" id="UP000038011"/>
    </source>
</evidence>
<dbReference type="PATRIC" id="fig|1514904.3.peg.2920"/>
<name>A0A0M9GP22_9HYPH</name>